<name>A0ABX0RFJ0_9GAMM</name>
<dbReference type="EMBL" id="VWXF01000004">
    <property type="protein sequence ID" value="NIF22434.1"/>
    <property type="molecule type" value="Genomic_DNA"/>
</dbReference>
<dbReference type="InterPro" id="IPR036215">
    <property type="entry name" value="TM0957-like_sf"/>
</dbReference>
<protein>
    <submittedName>
        <fullName evidence="1">DUF2291 domain-containing protein</fullName>
    </submittedName>
</protein>
<reference evidence="1 2" key="1">
    <citation type="journal article" date="2019" name="bioRxiv">
        <title>Bacteria contribute to plant secondary compound degradation in a generalist herbivore system.</title>
        <authorList>
            <person name="Francoeur C.B."/>
            <person name="Khadempour L."/>
            <person name="Moreira-Soto R.D."/>
            <person name="Gotting K."/>
            <person name="Book A.J."/>
            <person name="Pinto-Tomas A.A."/>
            <person name="Keefover-Ring K."/>
            <person name="Currie C.R."/>
        </authorList>
    </citation>
    <scope>NUCLEOTIDE SEQUENCE [LARGE SCALE GENOMIC DNA]</scope>
    <source>
        <strain evidence="1">Acro-835</strain>
    </source>
</reference>
<dbReference type="PROSITE" id="PS51257">
    <property type="entry name" value="PROKAR_LIPOPROTEIN"/>
    <property type="match status" value="1"/>
</dbReference>
<comment type="caution">
    <text evidence="1">The sequence shown here is derived from an EMBL/GenBank/DDBJ whole genome shotgun (WGS) entry which is preliminary data.</text>
</comment>
<sequence>MLTRIGLTLIIIMLSGCRIVSQKELADLKNPPNPKMANISQTWQSQIVPQIGHDAKPAAELLKAVQSAKDFDEACKTYGYRSQDENPCAFSVQVSGTITKVDTTSRSGKIIIKDASGQDITVQMGPIIRGTLLRDAYKGASYNDFNDQVMYGDYGKAINQFASTMMQDFKPKEGDNVTITGVFSSWDIPQSIPDVTPASIKRQ</sequence>
<keyword evidence="2" id="KW-1185">Reference proteome</keyword>
<gene>
    <name evidence="1" type="ORF">F3J40_12585</name>
</gene>
<dbReference type="RefSeq" id="WP_167015088.1">
    <property type="nucleotide sequence ID" value="NZ_VWXF01000004.1"/>
</dbReference>
<accession>A0ABX0RFJ0</accession>
<evidence type="ECO:0000313" key="2">
    <source>
        <dbReference type="Proteomes" id="UP001515683"/>
    </source>
</evidence>
<evidence type="ECO:0000313" key="1">
    <source>
        <dbReference type="EMBL" id="NIF22434.1"/>
    </source>
</evidence>
<dbReference type="Proteomes" id="UP001515683">
    <property type="component" value="Unassembled WGS sequence"/>
</dbReference>
<proteinExistence type="predicted"/>
<dbReference type="Pfam" id="PF10054">
    <property type="entry name" value="DUF2291"/>
    <property type="match status" value="1"/>
</dbReference>
<organism evidence="1 2">
    <name type="scientific">Candidatus Pantoea multigeneris</name>
    <dbReference type="NCBI Taxonomy" id="2608357"/>
    <lineage>
        <taxon>Bacteria</taxon>
        <taxon>Pseudomonadati</taxon>
        <taxon>Pseudomonadota</taxon>
        <taxon>Gammaproteobacteria</taxon>
        <taxon>Enterobacterales</taxon>
        <taxon>Erwiniaceae</taxon>
        <taxon>Pantoea</taxon>
    </lineage>
</organism>
<dbReference type="InterPro" id="IPR014582">
    <property type="entry name" value="UCP033535_lipo"/>
</dbReference>
<dbReference type="SUPFAM" id="SSF141318">
    <property type="entry name" value="TM0957-like"/>
    <property type="match status" value="1"/>
</dbReference>
<dbReference type="PIRSF" id="PIRSF033535">
    <property type="entry name" value="UCP033535_plp"/>
    <property type="match status" value="1"/>
</dbReference>